<sequence length="1293" mass="144194">MSLCLTFPNLATLRLALTGGLIPIPVALDRVLAERIESPSPSPPPSSSGHSRLSQPESTGLRLWTTHANDFTPSLRDDLEKLGVAFSRHKPPAQPQRDLPHWGPLLETIPSPQDEHALGVEGLTALLTLPSQRLGVVVNELLRLGRNRITYRLITPPTALGVPDSGAPQDAIALLKVVGPPYYTLLRALETNSNRNDNASPTIAAYLERRPGVWTRWGHTHPWIDRFTPPEGGLLLIDPPDHWRVVPPGAFRDIQEAITYQLPAPPVHHPIPANPEAILPRIPVPLRLCRGGSADPAELWVIRHHALDVVESLVASSSDELISRLLFAVVETEDRDQPLVLLKARPSKSNPPTLAIRAEAHRPYLRLNHLFVPVGMRIHPPLRRDQLTRLLADDPDRLHWLTTIEQAQGEDHAARPARHGSSFSQPFVVESIADVALTPLEKWVDYLLDRDRNLLQAWNETTLFEFDRFICRDGKPTSVGSPSAPREPQRPPQTRPRNEPRPQTPPPGPSQSAASPLESHPAASASFDTASVANQQERLQLRRRLDDIQTRFRNQDTPPDDPERIPLWVELANLETALGEPIDASLCWSQALWWSEPAPASWWSRWIAVEFANLNLQGSAADDQLDPSAVLETIRTLLNQPQPNQHEVRKAIVGLIALGHPESPLAPAQLDELRPVWADFLRRHEHLLSIRCAWMAWRTLARLSGHDALTLARARDRLLLRLQQQGPRWDLDLPSFLKAGPIESSSANHTRADSSAAIFDIPLSADRFRDLADIIRRWMQPESRGGQPVATASSPPSRTSGESSQRRERPLRGRDRSEFPPASRSGGSTPGGGRDQYPVAPACEGDLVELILAFGHARLGEASRVHELLARLQPLANPAAEPTRQWLRDAYRHRVFQALEGKIVREYPPELTERLNRLNPTERTKIGYLERETMILVPHGKLDPYLHQRQGTDAISLGASQDQRIKNRLARLQILADLDALETELTQLLDDPETKREITARRLALGFALSQATRLGERFATRCLHELSKLVEETRLNAPPGPTGELLERGIALAAHFDLAEPTRLFSDHLLALIESHSGETITQLEPAIVRALQGLRRIGALGRVDEMGDRIHALVLVPESGDPTRFRYDAPERRSNPPLTSAVLRILLGVAQTRLHRGDESPAWPVLDQAEAMLHSRVLIGEATAISRQTHIHQNLLALRYVETLGAASQDHALERATRLFSNLEGIEDFKASRDLFSVARLQLIERAVLSLTSESIQLSSRARRFVEEEEYLLRLRIHRDTRAALAADASS</sequence>
<evidence type="ECO:0000259" key="2">
    <source>
        <dbReference type="Pfam" id="PF20005"/>
    </source>
</evidence>
<feature type="domain" description="FtsH ternary system" evidence="2">
    <location>
        <begin position="3"/>
        <end position="449"/>
    </location>
</feature>
<feature type="compositionally biased region" description="Basic and acidic residues" evidence="1">
    <location>
        <begin position="804"/>
        <end position="818"/>
    </location>
</feature>
<feature type="compositionally biased region" description="Polar residues" evidence="1">
    <location>
        <begin position="49"/>
        <end position="58"/>
    </location>
</feature>
<dbReference type="PANTHER" id="PTHR48125:SF12">
    <property type="entry name" value="AT HOOK TRANSCRIPTION FACTOR FAMILY-RELATED"/>
    <property type="match status" value="1"/>
</dbReference>
<dbReference type="InParanoid" id="E8R016"/>
<dbReference type="InterPro" id="IPR045486">
    <property type="entry name" value="fvmX7"/>
</dbReference>
<dbReference type="HOGENOM" id="CLU_284960_0_0_0"/>
<dbReference type="OrthoDB" id="243139at2"/>
<keyword evidence="4" id="KW-1185">Reference proteome</keyword>
<proteinExistence type="predicted"/>
<evidence type="ECO:0000313" key="4">
    <source>
        <dbReference type="Proteomes" id="UP000008631"/>
    </source>
</evidence>
<reference key="1">
    <citation type="submission" date="2010-11" db="EMBL/GenBank/DDBJ databases">
        <title>The complete sequence of chromosome of Isophaera pallida ATCC 43644.</title>
        <authorList>
            <consortium name="US DOE Joint Genome Institute (JGI-PGF)"/>
            <person name="Lucas S."/>
            <person name="Copeland A."/>
            <person name="Lapidus A."/>
            <person name="Bruce D."/>
            <person name="Goodwin L."/>
            <person name="Pitluck S."/>
            <person name="Kyrpides N."/>
            <person name="Mavromatis K."/>
            <person name="Pagani I."/>
            <person name="Ivanova N."/>
            <person name="Saunders E."/>
            <person name="Brettin T."/>
            <person name="Detter J.C."/>
            <person name="Han C."/>
            <person name="Tapia R."/>
            <person name="Land M."/>
            <person name="Hauser L."/>
            <person name="Markowitz V."/>
            <person name="Cheng J.-F."/>
            <person name="Hugenholtz P."/>
            <person name="Woyke T."/>
            <person name="Wu D."/>
            <person name="Eisen J.A."/>
        </authorList>
    </citation>
    <scope>NUCLEOTIDE SEQUENCE</scope>
    <source>
        <strain>ATCC 43644</strain>
    </source>
</reference>
<evidence type="ECO:0000313" key="3">
    <source>
        <dbReference type="EMBL" id="ADV61134.1"/>
    </source>
</evidence>
<accession>E8R016</accession>
<feature type="region of interest" description="Disordered" evidence="1">
    <location>
        <begin position="475"/>
        <end position="532"/>
    </location>
</feature>
<evidence type="ECO:0000256" key="1">
    <source>
        <dbReference type="SAM" id="MobiDB-lite"/>
    </source>
</evidence>
<dbReference type="EMBL" id="CP002353">
    <property type="protein sequence ID" value="ADV61134.1"/>
    <property type="molecule type" value="Genomic_DNA"/>
</dbReference>
<reference evidence="3 4" key="2">
    <citation type="journal article" date="2011" name="Stand. Genomic Sci.">
        <title>Complete genome sequence of Isosphaera pallida type strain (IS1B).</title>
        <authorList>
            <consortium name="US DOE Joint Genome Institute (JGI-PGF)"/>
            <person name="Goker M."/>
            <person name="Cleland D."/>
            <person name="Saunders E."/>
            <person name="Lapidus A."/>
            <person name="Nolan M."/>
            <person name="Lucas S."/>
            <person name="Hammon N."/>
            <person name="Deshpande S."/>
            <person name="Cheng J.F."/>
            <person name="Tapia R."/>
            <person name="Han C."/>
            <person name="Goodwin L."/>
            <person name="Pitluck S."/>
            <person name="Liolios K."/>
            <person name="Pagani I."/>
            <person name="Ivanova N."/>
            <person name="Mavromatis K."/>
            <person name="Pati A."/>
            <person name="Chen A."/>
            <person name="Palaniappan K."/>
            <person name="Land M."/>
            <person name="Hauser L."/>
            <person name="Chang Y.J."/>
            <person name="Jeffries C.D."/>
            <person name="Detter J.C."/>
            <person name="Beck B."/>
            <person name="Woyke T."/>
            <person name="Bristow J."/>
            <person name="Eisen J.A."/>
            <person name="Markowitz V."/>
            <person name="Hugenholtz P."/>
            <person name="Kyrpides N.C."/>
            <person name="Klenk H.P."/>
        </authorList>
    </citation>
    <scope>NUCLEOTIDE SEQUENCE [LARGE SCALE GENOMIC DNA]</scope>
    <source>
        <strain evidence="4">ATCC 43644 / DSM 9630 / IS1B</strain>
    </source>
</reference>
<gene>
    <name evidence="3" type="ordered locus">Isop_0541</name>
</gene>
<dbReference type="PANTHER" id="PTHR48125">
    <property type="entry name" value="LP07818P1"/>
    <property type="match status" value="1"/>
</dbReference>
<organism evidence="3 4">
    <name type="scientific">Isosphaera pallida (strain ATCC 43644 / DSM 9630 / IS1B)</name>
    <dbReference type="NCBI Taxonomy" id="575540"/>
    <lineage>
        <taxon>Bacteria</taxon>
        <taxon>Pseudomonadati</taxon>
        <taxon>Planctomycetota</taxon>
        <taxon>Planctomycetia</taxon>
        <taxon>Isosphaerales</taxon>
        <taxon>Isosphaeraceae</taxon>
        <taxon>Isosphaera</taxon>
    </lineage>
</organism>
<protein>
    <recommendedName>
        <fullName evidence="2">FtsH ternary system domain-containing protein</fullName>
    </recommendedName>
</protein>
<feature type="compositionally biased region" description="Low complexity" evidence="1">
    <location>
        <begin position="793"/>
        <end position="803"/>
    </location>
</feature>
<dbReference type="eggNOG" id="COG4861">
    <property type="taxonomic scope" value="Bacteria"/>
</dbReference>
<name>E8R016_ISOPI</name>
<feature type="region of interest" description="Disordered" evidence="1">
    <location>
        <begin position="781"/>
        <end position="840"/>
    </location>
</feature>
<dbReference type="RefSeq" id="WP_013563423.1">
    <property type="nucleotide sequence ID" value="NC_014962.1"/>
</dbReference>
<dbReference type="KEGG" id="ipa:Isop_0541"/>
<feature type="region of interest" description="Disordered" evidence="1">
    <location>
        <begin position="36"/>
        <end position="58"/>
    </location>
</feature>
<dbReference type="STRING" id="575540.Isop_0541"/>
<dbReference type="Pfam" id="PF20005">
    <property type="entry name" value="fvmX7"/>
    <property type="match status" value="1"/>
</dbReference>
<dbReference type="Proteomes" id="UP000008631">
    <property type="component" value="Chromosome"/>
</dbReference>